<evidence type="ECO:0008006" key="5">
    <source>
        <dbReference type="Google" id="ProtNLM"/>
    </source>
</evidence>
<feature type="compositionally biased region" description="Basic and acidic residues" evidence="1">
    <location>
        <begin position="60"/>
        <end position="80"/>
    </location>
</feature>
<feature type="region of interest" description="Disordered" evidence="1">
    <location>
        <begin position="55"/>
        <end position="80"/>
    </location>
</feature>
<dbReference type="EMBL" id="JZEX01000129">
    <property type="protein sequence ID" value="KKB10872.1"/>
    <property type="molecule type" value="Genomic_DNA"/>
</dbReference>
<reference evidence="3 4" key="1">
    <citation type="submission" date="2015-03" db="EMBL/GenBank/DDBJ databases">
        <authorList>
            <person name="Hassan Y.I."/>
            <person name="Lepp D."/>
            <person name="Li X.-Z."/>
            <person name="Zhou T."/>
        </authorList>
    </citation>
    <scope>NUCLEOTIDE SEQUENCE [LARGE SCALE GENOMIC DNA]</scope>
    <source>
        <strain evidence="3 4">BD-c194</strain>
    </source>
</reference>
<keyword evidence="2" id="KW-0472">Membrane</keyword>
<dbReference type="STRING" id="443610.VE25_15645"/>
<name>A0A0F5FRR2_9HYPH</name>
<dbReference type="RefSeq" id="WP_046109586.1">
    <property type="nucleotide sequence ID" value="NZ_JZEX01000129.1"/>
</dbReference>
<dbReference type="AlphaFoldDB" id="A0A0F5FRR2"/>
<dbReference type="Proteomes" id="UP000033632">
    <property type="component" value="Unassembled WGS sequence"/>
</dbReference>
<sequence>MLTGYLLRIIVIAIIGGLIFFGLRKIWRDWSGQFRKLDREDDARRRARDLAERAQPGVIELKRDKDGTYRPSDGDENRSR</sequence>
<evidence type="ECO:0000313" key="3">
    <source>
        <dbReference type="EMBL" id="KKB10872.1"/>
    </source>
</evidence>
<feature type="transmembrane region" description="Helical" evidence="2">
    <location>
        <begin position="6"/>
        <end position="27"/>
    </location>
</feature>
<dbReference type="PATRIC" id="fig|443610.3.peg.1408"/>
<accession>A0A0F5FRR2</accession>
<evidence type="ECO:0000313" key="4">
    <source>
        <dbReference type="Proteomes" id="UP000033632"/>
    </source>
</evidence>
<organism evidence="3 4">
    <name type="scientific">Devosia geojensis</name>
    <dbReference type="NCBI Taxonomy" id="443610"/>
    <lineage>
        <taxon>Bacteria</taxon>
        <taxon>Pseudomonadati</taxon>
        <taxon>Pseudomonadota</taxon>
        <taxon>Alphaproteobacteria</taxon>
        <taxon>Hyphomicrobiales</taxon>
        <taxon>Devosiaceae</taxon>
        <taxon>Devosia</taxon>
    </lineage>
</organism>
<proteinExistence type="predicted"/>
<keyword evidence="4" id="KW-1185">Reference proteome</keyword>
<gene>
    <name evidence="3" type="ORF">VE25_15645</name>
</gene>
<evidence type="ECO:0000256" key="2">
    <source>
        <dbReference type="SAM" id="Phobius"/>
    </source>
</evidence>
<comment type="caution">
    <text evidence="3">The sequence shown here is derived from an EMBL/GenBank/DDBJ whole genome shotgun (WGS) entry which is preliminary data.</text>
</comment>
<protein>
    <recommendedName>
        <fullName evidence="5">Flagellar motor protein</fullName>
    </recommendedName>
</protein>
<keyword evidence="2" id="KW-0812">Transmembrane</keyword>
<keyword evidence="2" id="KW-1133">Transmembrane helix</keyword>
<evidence type="ECO:0000256" key="1">
    <source>
        <dbReference type="SAM" id="MobiDB-lite"/>
    </source>
</evidence>